<feature type="transmembrane region" description="Helical" evidence="6">
    <location>
        <begin position="231"/>
        <end position="253"/>
    </location>
</feature>
<keyword evidence="6" id="KW-0813">Transport</keyword>
<evidence type="ECO:0000256" key="5">
    <source>
        <dbReference type="ARBA" id="ARBA00023251"/>
    </source>
</evidence>
<evidence type="ECO:0000256" key="4">
    <source>
        <dbReference type="ARBA" id="ARBA00023136"/>
    </source>
</evidence>
<reference evidence="8 9" key="1">
    <citation type="submission" date="2020-08" db="EMBL/GenBank/DDBJ databases">
        <title>Sequencing the genomes of 1000 actinobacteria strains.</title>
        <authorList>
            <person name="Klenk H.-P."/>
        </authorList>
    </citation>
    <scope>NUCLEOTIDE SEQUENCE [LARGE SCALE GENOMIC DNA]</scope>
    <source>
        <strain evidence="8 9">DSM 45886</strain>
    </source>
</reference>
<evidence type="ECO:0000313" key="9">
    <source>
        <dbReference type="Proteomes" id="UP000578819"/>
    </source>
</evidence>
<keyword evidence="2 6" id="KW-0812">Transmembrane</keyword>
<keyword evidence="5" id="KW-0046">Antibiotic resistance</keyword>
<dbReference type="GO" id="GO:0046677">
    <property type="term" value="P:response to antibiotic"/>
    <property type="evidence" value="ECO:0007669"/>
    <property type="project" value="UniProtKB-KW"/>
</dbReference>
<sequence length="260" mass="27811">MTTHSAFYWAASDSLTMVGRSLRHTRRNFDSLLLTVLLPTIMLLMFVYVFGGAITTGFDQYVNYVVPGIILLSTGYGASSTAVSVANDMVNGIVDRFRSLPILSTAVLTGHVVASVARNVVATALVVGLALLVGFRPNAEPVEWMATIALLLLYILAMSWLAVALGLLAGNVESASGFTVIILFLPYLSSAFVPTGTMPTVLRQFSEHQPITPMTETVRGLLMGTPIGASAMLSLAWFGGILVLAYLAAGYLFKRRAARS</sequence>
<dbReference type="RefSeq" id="WP_184534007.1">
    <property type="nucleotide sequence ID" value="NZ_JACHJW010000001.1"/>
</dbReference>
<dbReference type="PROSITE" id="PS51012">
    <property type="entry name" value="ABC_TM2"/>
    <property type="match status" value="1"/>
</dbReference>
<evidence type="ECO:0000256" key="3">
    <source>
        <dbReference type="ARBA" id="ARBA00022989"/>
    </source>
</evidence>
<dbReference type="GO" id="GO:0140359">
    <property type="term" value="F:ABC-type transporter activity"/>
    <property type="evidence" value="ECO:0007669"/>
    <property type="project" value="InterPro"/>
</dbReference>
<dbReference type="InterPro" id="IPR051784">
    <property type="entry name" value="Nod_factor_ABC_transporter"/>
</dbReference>
<dbReference type="InterPro" id="IPR047817">
    <property type="entry name" value="ABC2_TM_bact-type"/>
</dbReference>
<gene>
    <name evidence="8" type="ORF">FHR38_001549</name>
</gene>
<evidence type="ECO:0000256" key="1">
    <source>
        <dbReference type="ARBA" id="ARBA00004141"/>
    </source>
</evidence>
<dbReference type="GO" id="GO:0043190">
    <property type="term" value="C:ATP-binding cassette (ABC) transporter complex"/>
    <property type="evidence" value="ECO:0007669"/>
    <property type="project" value="InterPro"/>
</dbReference>
<dbReference type="AlphaFoldDB" id="A0A7W7SND2"/>
<dbReference type="EMBL" id="JACHJW010000001">
    <property type="protein sequence ID" value="MBB4957816.1"/>
    <property type="molecule type" value="Genomic_DNA"/>
</dbReference>
<evidence type="ECO:0000259" key="7">
    <source>
        <dbReference type="PROSITE" id="PS51012"/>
    </source>
</evidence>
<keyword evidence="4 6" id="KW-0472">Membrane</keyword>
<evidence type="ECO:0000313" key="8">
    <source>
        <dbReference type="EMBL" id="MBB4957816.1"/>
    </source>
</evidence>
<evidence type="ECO:0000256" key="6">
    <source>
        <dbReference type="RuleBase" id="RU361157"/>
    </source>
</evidence>
<dbReference type="InterPro" id="IPR000412">
    <property type="entry name" value="ABC_2_transport"/>
</dbReference>
<feature type="transmembrane region" description="Helical" evidence="6">
    <location>
        <begin position="144"/>
        <end position="168"/>
    </location>
</feature>
<dbReference type="Pfam" id="PF01061">
    <property type="entry name" value="ABC2_membrane"/>
    <property type="match status" value="1"/>
</dbReference>
<keyword evidence="6" id="KW-1003">Cell membrane</keyword>
<organism evidence="8 9">
    <name type="scientific">Micromonospora polyrhachis</name>
    <dbReference type="NCBI Taxonomy" id="1282883"/>
    <lineage>
        <taxon>Bacteria</taxon>
        <taxon>Bacillati</taxon>
        <taxon>Actinomycetota</taxon>
        <taxon>Actinomycetes</taxon>
        <taxon>Micromonosporales</taxon>
        <taxon>Micromonosporaceae</taxon>
        <taxon>Micromonospora</taxon>
    </lineage>
</organism>
<feature type="transmembrane region" description="Helical" evidence="6">
    <location>
        <begin position="32"/>
        <end position="58"/>
    </location>
</feature>
<dbReference type="PANTHER" id="PTHR43229">
    <property type="entry name" value="NODULATION PROTEIN J"/>
    <property type="match status" value="1"/>
</dbReference>
<protein>
    <recommendedName>
        <fullName evidence="6">Transport permease protein</fullName>
    </recommendedName>
</protein>
<keyword evidence="9" id="KW-1185">Reference proteome</keyword>
<accession>A0A7W7SND2</accession>
<evidence type="ECO:0000256" key="2">
    <source>
        <dbReference type="ARBA" id="ARBA00022692"/>
    </source>
</evidence>
<comment type="caution">
    <text evidence="8">The sequence shown here is derived from an EMBL/GenBank/DDBJ whole genome shotgun (WGS) entry which is preliminary data.</text>
</comment>
<feature type="transmembrane region" description="Helical" evidence="6">
    <location>
        <begin position="64"/>
        <end position="86"/>
    </location>
</feature>
<dbReference type="PANTHER" id="PTHR43229:SF2">
    <property type="entry name" value="NODULATION PROTEIN J"/>
    <property type="match status" value="1"/>
</dbReference>
<feature type="transmembrane region" description="Helical" evidence="6">
    <location>
        <begin position="107"/>
        <end position="132"/>
    </location>
</feature>
<name>A0A7W7SND2_9ACTN</name>
<feature type="transmembrane region" description="Helical" evidence="6">
    <location>
        <begin position="175"/>
        <end position="193"/>
    </location>
</feature>
<dbReference type="Proteomes" id="UP000578819">
    <property type="component" value="Unassembled WGS sequence"/>
</dbReference>
<proteinExistence type="inferred from homology"/>
<dbReference type="PIRSF" id="PIRSF006648">
    <property type="entry name" value="DrrB"/>
    <property type="match status" value="1"/>
</dbReference>
<comment type="similarity">
    <text evidence="6">Belongs to the ABC-2 integral membrane protein family.</text>
</comment>
<comment type="subcellular location">
    <subcellularLocation>
        <location evidence="6">Cell membrane</location>
        <topology evidence="6">Multi-pass membrane protein</topology>
    </subcellularLocation>
    <subcellularLocation>
        <location evidence="1">Membrane</location>
        <topology evidence="1">Multi-pass membrane protein</topology>
    </subcellularLocation>
</comment>
<keyword evidence="3 6" id="KW-1133">Transmembrane helix</keyword>
<dbReference type="InterPro" id="IPR013525">
    <property type="entry name" value="ABC2_TM"/>
</dbReference>
<feature type="domain" description="ABC transmembrane type-2" evidence="7">
    <location>
        <begin position="30"/>
        <end position="256"/>
    </location>
</feature>